<protein>
    <recommendedName>
        <fullName evidence="4">Glycosyltransferase 2-like domain-containing protein</fullName>
    </recommendedName>
</protein>
<dbReference type="InterPro" id="IPR029044">
    <property type="entry name" value="Nucleotide-diphossugar_trans"/>
</dbReference>
<dbReference type="EMBL" id="MGHD01000003">
    <property type="protein sequence ID" value="OGM60676.1"/>
    <property type="molecule type" value="Genomic_DNA"/>
</dbReference>
<dbReference type="SUPFAM" id="SSF53448">
    <property type="entry name" value="Nucleotide-diphospho-sugar transferases"/>
    <property type="match status" value="1"/>
</dbReference>
<name>A0A1F8B9F1_9BACT</name>
<dbReference type="STRING" id="1802517.A2892_01355"/>
<evidence type="ECO:0000313" key="3">
    <source>
        <dbReference type="Proteomes" id="UP000176404"/>
    </source>
</evidence>
<keyword evidence="1" id="KW-0472">Membrane</keyword>
<gene>
    <name evidence="2" type="ORF">A2892_01355</name>
</gene>
<comment type="caution">
    <text evidence="2">The sequence shown here is derived from an EMBL/GenBank/DDBJ whole genome shotgun (WGS) entry which is preliminary data.</text>
</comment>
<dbReference type="Gene3D" id="3.90.550.10">
    <property type="entry name" value="Spore Coat Polysaccharide Biosynthesis Protein SpsA, Chain A"/>
    <property type="match status" value="1"/>
</dbReference>
<keyword evidence="1" id="KW-0812">Transmembrane</keyword>
<dbReference type="AlphaFoldDB" id="A0A1F8B9F1"/>
<organism evidence="2 3">
    <name type="scientific">Candidatus Woesebacteria bacterium RIFCSPLOWO2_01_FULL_39_10b</name>
    <dbReference type="NCBI Taxonomy" id="1802517"/>
    <lineage>
        <taxon>Bacteria</taxon>
        <taxon>Candidatus Woeseibacteriota</taxon>
    </lineage>
</organism>
<feature type="transmembrane region" description="Helical" evidence="1">
    <location>
        <begin position="256"/>
        <end position="273"/>
    </location>
</feature>
<keyword evidence="1" id="KW-1133">Transmembrane helix</keyword>
<accession>A0A1F8B9F1</accession>
<evidence type="ECO:0008006" key="4">
    <source>
        <dbReference type="Google" id="ProtNLM"/>
    </source>
</evidence>
<dbReference type="Proteomes" id="UP000176404">
    <property type="component" value="Unassembled WGS sequence"/>
</dbReference>
<reference evidence="2 3" key="1">
    <citation type="journal article" date="2016" name="Nat. Commun.">
        <title>Thousands of microbial genomes shed light on interconnected biogeochemical processes in an aquifer system.</title>
        <authorList>
            <person name="Anantharaman K."/>
            <person name="Brown C.T."/>
            <person name="Hug L.A."/>
            <person name="Sharon I."/>
            <person name="Castelle C.J."/>
            <person name="Probst A.J."/>
            <person name="Thomas B.C."/>
            <person name="Singh A."/>
            <person name="Wilkins M.J."/>
            <person name="Karaoz U."/>
            <person name="Brodie E.L."/>
            <person name="Williams K.H."/>
            <person name="Hubbard S.S."/>
            <person name="Banfield J.F."/>
        </authorList>
    </citation>
    <scope>NUCLEOTIDE SEQUENCE [LARGE SCALE GENOMIC DNA]</scope>
</reference>
<evidence type="ECO:0000256" key="1">
    <source>
        <dbReference type="SAM" id="Phobius"/>
    </source>
</evidence>
<proteinExistence type="predicted"/>
<evidence type="ECO:0000313" key="2">
    <source>
        <dbReference type="EMBL" id="OGM60676.1"/>
    </source>
</evidence>
<sequence>MNLPRLTLTVGISTRASGKSLVTTAESIVGSENVGKFPFMIVSDTKPIKKAHLMKLIKMGVVVRQNKRPGTLSSKMRQLIAGLDTDIFVFTQDDLEFSKDALYQMLLTFQKDPELTMAISKVIPHKGESFLEKVVEVGASGAYRVGESWNKGNNYLMANGRCIAFKVAHLKNMRIPDEVTNLDAYLYFENERTGGSFKFVNSAKVYTKSPQALGEHLNQSSRFQYSKYELETYFGDMSKKYKIPFSAYVKAGISEFVSNPLFTTLYTLVFLYTRIRKKSRKQAINPLWKADLSTKKIG</sequence>